<evidence type="ECO:0000256" key="1">
    <source>
        <dbReference type="ARBA" id="ARBA00001961"/>
    </source>
</evidence>
<dbReference type="InterPro" id="IPR005123">
    <property type="entry name" value="Oxoglu/Fe-dep_dioxygenase_dom"/>
</dbReference>
<evidence type="ECO:0000256" key="2">
    <source>
        <dbReference type="ARBA" id="ARBA00004123"/>
    </source>
</evidence>
<dbReference type="InterPro" id="IPR051559">
    <property type="entry name" value="HIF_prolyl_hydroxylases"/>
</dbReference>
<keyword evidence="6" id="KW-0560">Oxidoreductase</keyword>
<proteinExistence type="predicted"/>
<organism evidence="13 14">
    <name type="scientific">Carassius auratus</name>
    <name type="common">Goldfish</name>
    <dbReference type="NCBI Taxonomy" id="7957"/>
    <lineage>
        <taxon>Eukaryota</taxon>
        <taxon>Metazoa</taxon>
        <taxon>Chordata</taxon>
        <taxon>Craniata</taxon>
        <taxon>Vertebrata</taxon>
        <taxon>Euteleostomi</taxon>
        <taxon>Actinopterygii</taxon>
        <taxon>Neopterygii</taxon>
        <taxon>Teleostei</taxon>
        <taxon>Ostariophysi</taxon>
        <taxon>Cypriniformes</taxon>
        <taxon>Cyprinidae</taxon>
        <taxon>Cyprininae</taxon>
        <taxon>Carassius</taxon>
    </lineage>
</organism>
<dbReference type="KEGG" id="caua:113060922"/>
<dbReference type="RefSeq" id="XP_026085975.1">
    <property type="nucleotide sequence ID" value="XM_026230190.1"/>
</dbReference>
<feature type="domain" description="Fe2OG dioxygenase" evidence="12">
    <location>
        <begin position="188"/>
        <end position="286"/>
    </location>
</feature>
<dbReference type="AlphaFoldDB" id="A0A6P6LN56"/>
<dbReference type="GO" id="GO:0031418">
    <property type="term" value="F:L-ascorbic acid binding"/>
    <property type="evidence" value="ECO:0007669"/>
    <property type="project" value="UniProtKB-KW"/>
</dbReference>
<evidence type="ECO:0000256" key="5">
    <source>
        <dbReference type="ARBA" id="ARBA00022964"/>
    </source>
</evidence>
<evidence type="ECO:0000256" key="6">
    <source>
        <dbReference type="ARBA" id="ARBA00023002"/>
    </source>
</evidence>
<evidence type="ECO:0000259" key="12">
    <source>
        <dbReference type="PROSITE" id="PS51471"/>
    </source>
</evidence>
<feature type="compositionally biased region" description="Polar residues" evidence="11">
    <location>
        <begin position="23"/>
        <end position="42"/>
    </location>
</feature>
<feature type="region of interest" description="Disordered" evidence="11">
    <location>
        <begin position="23"/>
        <end position="80"/>
    </location>
</feature>
<dbReference type="GO" id="GO:0008198">
    <property type="term" value="F:ferrous iron binding"/>
    <property type="evidence" value="ECO:0007669"/>
    <property type="project" value="TreeGrafter"/>
</dbReference>
<feature type="compositionally biased region" description="Basic residues" evidence="11">
    <location>
        <begin position="69"/>
        <end position="80"/>
    </location>
</feature>
<evidence type="ECO:0000256" key="8">
    <source>
        <dbReference type="ARBA" id="ARBA00023242"/>
    </source>
</evidence>
<dbReference type="PANTHER" id="PTHR12907">
    <property type="entry name" value="EGL NINE HOMOLOG-RELATED"/>
    <property type="match status" value="1"/>
</dbReference>
<evidence type="ECO:0000313" key="13">
    <source>
        <dbReference type="Proteomes" id="UP000515129"/>
    </source>
</evidence>
<protein>
    <recommendedName>
        <fullName evidence="9">hypoxia-inducible factor-proline dioxygenase</fullName>
        <ecNumber evidence="9">1.14.11.29</ecNumber>
    </recommendedName>
</protein>
<name>A0A6P6LN56_CARAU</name>
<keyword evidence="5" id="KW-0223">Dioxygenase</keyword>
<evidence type="ECO:0000256" key="11">
    <source>
        <dbReference type="SAM" id="MobiDB-lite"/>
    </source>
</evidence>
<dbReference type="Gene3D" id="2.60.120.620">
    <property type="entry name" value="q2cbj1_9rhob like domain"/>
    <property type="match status" value="1"/>
</dbReference>
<dbReference type="GO" id="GO:0005737">
    <property type="term" value="C:cytoplasm"/>
    <property type="evidence" value="ECO:0007669"/>
    <property type="project" value="TreeGrafter"/>
</dbReference>
<keyword evidence="7" id="KW-0408">Iron</keyword>
<keyword evidence="8" id="KW-0539">Nucleus</keyword>
<dbReference type="PROSITE" id="PS51471">
    <property type="entry name" value="FE2OG_OXY"/>
    <property type="match status" value="1"/>
</dbReference>
<dbReference type="GO" id="GO:0160082">
    <property type="term" value="F:hypoxia-inducible factor-proline dioxygenase activity"/>
    <property type="evidence" value="ECO:0007669"/>
    <property type="project" value="UniProtKB-EC"/>
</dbReference>
<dbReference type="Proteomes" id="UP000515129">
    <property type="component" value="Chromosome 42"/>
</dbReference>
<dbReference type="SMART" id="SM00702">
    <property type="entry name" value="P4Hc"/>
    <property type="match status" value="1"/>
</dbReference>
<comment type="catalytic activity">
    <reaction evidence="10">
        <text>L-prolyl-[hypoxia-inducible factor alpha subunit] + 2-oxoglutarate + O2 = trans-4-hydroxy-L-prolyl-[hypoxia-inducible factor alpha subunit] + succinate + CO2</text>
        <dbReference type="Rhea" id="RHEA:48400"/>
        <dbReference type="Rhea" id="RHEA-COMP:12093"/>
        <dbReference type="Rhea" id="RHEA-COMP:12094"/>
        <dbReference type="ChEBI" id="CHEBI:15379"/>
        <dbReference type="ChEBI" id="CHEBI:16526"/>
        <dbReference type="ChEBI" id="CHEBI:16810"/>
        <dbReference type="ChEBI" id="CHEBI:30031"/>
        <dbReference type="ChEBI" id="CHEBI:50342"/>
        <dbReference type="ChEBI" id="CHEBI:61965"/>
        <dbReference type="EC" id="1.14.11.29"/>
    </reaction>
</comment>
<comment type="cofactor">
    <cofactor evidence="1">
        <name>L-ascorbate</name>
        <dbReference type="ChEBI" id="CHEBI:38290"/>
    </cofactor>
</comment>
<evidence type="ECO:0000256" key="9">
    <source>
        <dbReference type="ARBA" id="ARBA00039004"/>
    </source>
</evidence>
<evidence type="ECO:0000256" key="4">
    <source>
        <dbReference type="ARBA" id="ARBA00022896"/>
    </source>
</evidence>
<dbReference type="InterPro" id="IPR006620">
    <property type="entry name" value="Pro_4_hyd_alph"/>
</dbReference>
<evidence type="ECO:0000256" key="3">
    <source>
        <dbReference type="ARBA" id="ARBA00022723"/>
    </source>
</evidence>
<evidence type="ECO:0000313" key="14">
    <source>
        <dbReference type="RefSeq" id="XP_026085975.1"/>
    </source>
</evidence>
<dbReference type="GO" id="GO:0071456">
    <property type="term" value="P:cellular response to hypoxia"/>
    <property type="evidence" value="ECO:0007669"/>
    <property type="project" value="TreeGrafter"/>
</dbReference>
<dbReference type="GO" id="GO:0005634">
    <property type="term" value="C:nucleus"/>
    <property type="evidence" value="ECO:0007669"/>
    <property type="project" value="UniProtKB-SubCell"/>
</dbReference>
<sequence length="310" mass="35144">MVFTYSDSPLSSDMKCALGTSASLDSMAESQGNQAAEQTSEEQTIRNDPQRRPDETSGCMELPRELRKPRSNRAKSKEHKRLNTHKLVLQYIVPCMNTYGLCIADHFLGDRIGERVVQEVKRIHQSGNMQDGQLVSQKLNKSKSIRGDKIAWVDGTESGCQNIGYLLTRMDKIITCADGKLDKFKIRGRHKAMVACYPGNGAGYVKHVDNPNADGRCVTCIYYLNKNWNAKEHGGLLRIFPEGKPYVADIEPLFDRLLIFWSDRRNPHEVQPSYATRYAITVWYFDSEERAEAKRKFRDLPANSQEGSSS</sequence>
<gene>
    <name evidence="14" type="primary">LOC113060922</name>
</gene>
<keyword evidence="13" id="KW-1185">Reference proteome</keyword>
<dbReference type="EC" id="1.14.11.29" evidence="9"/>
<accession>A0A6P6LN56</accession>
<feature type="compositionally biased region" description="Basic and acidic residues" evidence="11">
    <location>
        <begin position="43"/>
        <end position="55"/>
    </location>
</feature>
<reference evidence="14" key="1">
    <citation type="submission" date="2025-08" db="UniProtKB">
        <authorList>
            <consortium name="RefSeq"/>
        </authorList>
    </citation>
    <scope>IDENTIFICATION</scope>
    <source>
        <strain evidence="14">Wakin</strain>
        <tissue evidence="14">Muscle</tissue>
    </source>
</reference>
<dbReference type="OrthoDB" id="76265at2759"/>
<evidence type="ECO:0000256" key="10">
    <source>
        <dbReference type="ARBA" id="ARBA00049134"/>
    </source>
</evidence>
<dbReference type="InterPro" id="IPR044862">
    <property type="entry name" value="Pro_4_hyd_alph_FE2OG_OXY"/>
</dbReference>
<dbReference type="Pfam" id="PF13640">
    <property type="entry name" value="2OG-FeII_Oxy_3"/>
    <property type="match status" value="1"/>
</dbReference>
<dbReference type="GeneID" id="113060922"/>
<keyword evidence="4" id="KW-0847">Vitamin C</keyword>
<keyword evidence="3" id="KW-0479">Metal-binding</keyword>
<dbReference type="FunFam" id="2.60.120.620:FF:000005">
    <property type="entry name" value="Egl nine homolog 1"/>
    <property type="match status" value="1"/>
</dbReference>
<dbReference type="PANTHER" id="PTHR12907:SF28">
    <property type="entry name" value="PROLYL HYDROXYLASE EGLN3"/>
    <property type="match status" value="1"/>
</dbReference>
<evidence type="ECO:0000256" key="7">
    <source>
        <dbReference type="ARBA" id="ARBA00023004"/>
    </source>
</evidence>
<comment type="subcellular location">
    <subcellularLocation>
        <location evidence="2">Nucleus</location>
    </subcellularLocation>
</comment>